<dbReference type="Proteomes" id="UP001165289">
    <property type="component" value="Unassembled WGS sequence"/>
</dbReference>
<gene>
    <name evidence="1" type="ORF">LOD99_15486</name>
</gene>
<evidence type="ECO:0000313" key="1">
    <source>
        <dbReference type="EMBL" id="KAI6658217.1"/>
    </source>
</evidence>
<protein>
    <submittedName>
        <fullName evidence="1">Uncharacterized protein</fullName>
    </submittedName>
</protein>
<dbReference type="AlphaFoldDB" id="A0AAV7KAE1"/>
<reference evidence="1 2" key="1">
    <citation type="journal article" date="2023" name="BMC Biol.">
        <title>The compact genome of the sponge Oopsacas minuta (Hexactinellida) is lacking key metazoan core genes.</title>
        <authorList>
            <person name="Santini S."/>
            <person name="Schenkelaars Q."/>
            <person name="Jourda C."/>
            <person name="Duchesne M."/>
            <person name="Belahbib H."/>
            <person name="Rocher C."/>
            <person name="Selva M."/>
            <person name="Riesgo A."/>
            <person name="Vervoort M."/>
            <person name="Leys S.P."/>
            <person name="Kodjabachian L."/>
            <person name="Le Bivic A."/>
            <person name="Borchiellini C."/>
            <person name="Claverie J.M."/>
            <person name="Renard E."/>
        </authorList>
    </citation>
    <scope>NUCLEOTIDE SEQUENCE [LARGE SCALE GENOMIC DNA]</scope>
    <source>
        <strain evidence="1">SPO-2</strain>
    </source>
</reference>
<dbReference type="EMBL" id="JAKMXF010000099">
    <property type="protein sequence ID" value="KAI6658217.1"/>
    <property type="molecule type" value="Genomic_DNA"/>
</dbReference>
<evidence type="ECO:0000313" key="2">
    <source>
        <dbReference type="Proteomes" id="UP001165289"/>
    </source>
</evidence>
<accession>A0AAV7KAE1</accession>
<sequence length="100" mass="12299">MEQAIVAQAVAERERRMEWEGRAVEAQERERRISRNFVETLERARMWELRTAKAEEREEIWRNRAWGAYRRAEGLDERIAFHERSLTVLEEAFYKYYLVY</sequence>
<keyword evidence="2" id="KW-1185">Reference proteome</keyword>
<proteinExistence type="predicted"/>
<name>A0AAV7KAE1_9METZ</name>
<comment type="caution">
    <text evidence="1">The sequence shown here is derived from an EMBL/GenBank/DDBJ whole genome shotgun (WGS) entry which is preliminary data.</text>
</comment>
<organism evidence="1 2">
    <name type="scientific">Oopsacas minuta</name>
    <dbReference type="NCBI Taxonomy" id="111878"/>
    <lineage>
        <taxon>Eukaryota</taxon>
        <taxon>Metazoa</taxon>
        <taxon>Porifera</taxon>
        <taxon>Hexactinellida</taxon>
        <taxon>Hexasterophora</taxon>
        <taxon>Lyssacinosida</taxon>
        <taxon>Leucopsacidae</taxon>
        <taxon>Oopsacas</taxon>
    </lineage>
</organism>